<evidence type="ECO:0000256" key="1">
    <source>
        <dbReference type="ARBA" id="ARBA00011063"/>
    </source>
</evidence>
<sequence>MAEAKLREALPEMHIYSAGLGALVGKPADAIATELMSEAGLDIRQHRAQQLTNMLASQADMIFVMDSEQKREIQRRYPSASGKVFRLGEVGKFDIPDPYRQPRAAFEDALKLIQSGVDAWVPRIHALV</sequence>
<dbReference type="CDD" id="cd16343">
    <property type="entry name" value="LMWPTP"/>
    <property type="match status" value="1"/>
</dbReference>
<evidence type="ECO:0000256" key="3">
    <source>
        <dbReference type="ARBA" id="ARBA00022801"/>
    </source>
</evidence>
<evidence type="ECO:0000256" key="5">
    <source>
        <dbReference type="ARBA" id="ARBA00051722"/>
    </source>
</evidence>
<dbReference type="GO" id="GO:0004725">
    <property type="term" value="F:protein tyrosine phosphatase activity"/>
    <property type="evidence" value="ECO:0007669"/>
    <property type="project" value="UniProtKB-EC"/>
</dbReference>
<protein>
    <recommendedName>
        <fullName evidence="2">protein-tyrosine-phosphatase</fullName>
        <ecNumber evidence="2">3.1.3.48</ecNumber>
    </recommendedName>
</protein>
<dbReference type="PRINTS" id="PR00719">
    <property type="entry name" value="LMWPTPASE"/>
</dbReference>
<comment type="caution">
    <text evidence="8">The sequence shown here is derived from an EMBL/GenBank/DDBJ whole genome shotgun (WGS) entry which is preliminary data.</text>
</comment>
<dbReference type="EMBL" id="CAJPUY010000028">
    <property type="protein sequence ID" value="CAG2156295.1"/>
    <property type="molecule type" value="Genomic_DNA"/>
</dbReference>
<name>A0A916IZQ7_9BURK</name>
<dbReference type="Gene3D" id="3.40.50.2300">
    <property type="match status" value="1"/>
</dbReference>
<reference evidence="8" key="1">
    <citation type="submission" date="2021-03" db="EMBL/GenBank/DDBJ databases">
        <authorList>
            <person name="Peeters C."/>
        </authorList>
    </citation>
    <scope>NUCLEOTIDE SEQUENCE</scope>
    <source>
        <strain evidence="8">LMG 31506</strain>
    </source>
</reference>
<evidence type="ECO:0000313" key="8">
    <source>
        <dbReference type="EMBL" id="CAG2156295.1"/>
    </source>
</evidence>
<evidence type="ECO:0000259" key="7">
    <source>
        <dbReference type="SMART" id="SM00226"/>
    </source>
</evidence>
<dbReference type="PANTHER" id="PTHR11717">
    <property type="entry name" value="LOW MOLECULAR WEIGHT PROTEIN TYROSINE PHOSPHATASE"/>
    <property type="match status" value="1"/>
</dbReference>
<dbReference type="InterPro" id="IPR036196">
    <property type="entry name" value="Ptyr_pPase_sf"/>
</dbReference>
<dbReference type="PANTHER" id="PTHR11717:SF31">
    <property type="entry name" value="LOW MOLECULAR WEIGHT PROTEIN-TYROSINE-PHOSPHATASE ETP-RELATED"/>
    <property type="match status" value="1"/>
</dbReference>
<gene>
    <name evidence="8" type="primary">ptp_2</name>
    <name evidence="8" type="ORF">LMG31506_05662</name>
</gene>
<evidence type="ECO:0000256" key="2">
    <source>
        <dbReference type="ARBA" id="ARBA00013064"/>
    </source>
</evidence>
<organism evidence="8 9">
    <name type="scientific">Cupriavidus yeoncheonensis</name>
    <dbReference type="NCBI Taxonomy" id="1462994"/>
    <lineage>
        <taxon>Bacteria</taxon>
        <taxon>Pseudomonadati</taxon>
        <taxon>Pseudomonadota</taxon>
        <taxon>Betaproteobacteria</taxon>
        <taxon>Burkholderiales</taxon>
        <taxon>Burkholderiaceae</taxon>
        <taxon>Cupriavidus</taxon>
    </lineage>
</organism>
<evidence type="ECO:0000313" key="9">
    <source>
        <dbReference type="Proteomes" id="UP000672934"/>
    </source>
</evidence>
<feature type="domain" description="Phosphotyrosine protein phosphatase I" evidence="7">
    <location>
        <begin position="1"/>
        <end position="123"/>
    </location>
</feature>
<dbReference type="InterPro" id="IPR050438">
    <property type="entry name" value="LMW_PTPase"/>
</dbReference>
<dbReference type="InterPro" id="IPR017867">
    <property type="entry name" value="Tyr_phospatase_low_mol_wt"/>
</dbReference>
<accession>A0A916IZQ7</accession>
<dbReference type="AlphaFoldDB" id="A0A916IZQ7"/>
<keyword evidence="9" id="KW-1185">Reference proteome</keyword>
<dbReference type="EC" id="3.1.3.48" evidence="2"/>
<comment type="similarity">
    <text evidence="1">Belongs to the low molecular weight phosphotyrosine protein phosphatase family.</text>
</comment>
<feature type="active site" description="Proton donor" evidence="6">
    <location>
        <position position="97"/>
    </location>
</feature>
<keyword evidence="4" id="KW-0904">Protein phosphatase</keyword>
<proteinExistence type="inferred from homology"/>
<dbReference type="SMART" id="SM00226">
    <property type="entry name" value="LMWPc"/>
    <property type="match status" value="1"/>
</dbReference>
<dbReference type="Proteomes" id="UP000672934">
    <property type="component" value="Unassembled WGS sequence"/>
</dbReference>
<keyword evidence="3 8" id="KW-0378">Hydrolase</keyword>
<dbReference type="Pfam" id="PF01451">
    <property type="entry name" value="LMWPc"/>
    <property type="match status" value="1"/>
</dbReference>
<evidence type="ECO:0000256" key="4">
    <source>
        <dbReference type="ARBA" id="ARBA00022912"/>
    </source>
</evidence>
<comment type="catalytic activity">
    <reaction evidence="5">
        <text>O-phospho-L-tyrosyl-[protein] + H2O = L-tyrosyl-[protein] + phosphate</text>
        <dbReference type="Rhea" id="RHEA:10684"/>
        <dbReference type="Rhea" id="RHEA-COMP:10136"/>
        <dbReference type="Rhea" id="RHEA-COMP:20101"/>
        <dbReference type="ChEBI" id="CHEBI:15377"/>
        <dbReference type="ChEBI" id="CHEBI:43474"/>
        <dbReference type="ChEBI" id="CHEBI:46858"/>
        <dbReference type="ChEBI" id="CHEBI:61978"/>
        <dbReference type="EC" id="3.1.3.48"/>
    </reaction>
</comment>
<dbReference type="SUPFAM" id="SSF52788">
    <property type="entry name" value="Phosphotyrosine protein phosphatases I"/>
    <property type="match status" value="1"/>
</dbReference>
<evidence type="ECO:0000256" key="6">
    <source>
        <dbReference type="PIRSR" id="PIRSR617867-1"/>
    </source>
</evidence>
<dbReference type="InterPro" id="IPR023485">
    <property type="entry name" value="Ptyr_pPase"/>
</dbReference>